<dbReference type="RefSeq" id="XP_028829224.1">
    <property type="nucleotide sequence ID" value="XM_028973391.1"/>
</dbReference>
<feature type="transmembrane region" description="Helical" evidence="1">
    <location>
        <begin position="146"/>
        <end position="169"/>
    </location>
</feature>
<dbReference type="InterPro" id="IPR036179">
    <property type="entry name" value="Ig-like_dom_sf"/>
</dbReference>
<dbReference type="Pfam" id="PF07686">
    <property type="entry name" value="V-set"/>
    <property type="match status" value="1"/>
</dbReference>
<dbReference type="Gene3D" id="2.60.40.10">
    <property type="entry name" value="Immunoglobulins"/>
    <property type="match status" value="1"/>
</dbReference>
<dbReference type="AlphaFoldDB" id="A0AAY4AHR7"/>
<accession>A0AAY4AHR7</accession>
<dbReference type="SUPFAM" id="SSF48726">
    <property type="entry name" value="Immunoglobulin"/>
    <property type="match status" value="1"/>
</dbReference>
<feature type="signal peptide" evidence="2">
    <location>
        <begin position="1"/>
        <end position="19"/>
    </location>
</feature>
<dbReference type="Proteomes" id="UP000694580">
    <property type="component" value="Chromosome 3"/>
</dbReference>
<reference evidence="4" key="3">
    <citation type="submission" date="2025-09" db="UniProtKB">
        <authorList>
            <consortium name="Ensembl"/>
        </authorList>
    </citation>
    <scope>IDENTIFICATION</scope>
</reference>
<keyword evidence="2" id="KW-0732">Signal</keyword>
<evidence type="ECO:0000313" key="4">
    <source>
        <dbReference type="Ensembl" id="ENSDCDP00010008419.1"/>
    </source>
</evidence>
<feature type="chain" id="PRO_5044283682" description="Immunoglobulin V-set domain-containing protein" evidence="2">
    <location>
        <begin position="20"/>
        <end position="224"/>
    </location>
</feature>
<organism evidence="4 5">
    <name type="scientific">Denticeps clupeoides</name>
    <name type="common">denticle herring</name>
    <dbReference type="NCBI Taxonomy" id="299321"/>
    <lineage>
        <taxon>Eukaryota</taxon>
        <taxon>Metazoa</taxon>
        <taxon>Chordata</taxon>
        <taxon>Craniata</taxon>
        <taxon>Vertebrata</taxon>
        <taxon>Euteleostomi</taxon>
        <taxon>Actinopterygii</taxon>
        <taxon>Neopterygii</taxon>
        <taxon>Teleostei</taxon>
        <taxon>Clupei</taxon>
        <taxon>Clupeiformes</taxon>
        <taxon>Denticipitoidei</taxon>
        <taxon>Denticipitidae</taxon>
        <taxon>Denticeps</taxon>
    </lineage>
</organism>
<dbReference type="GeneTree" id="ENSGT01030000235061"/>
<dbReference type="PANTHER" id="PTHR15343:SF1">
    <property type="entry name" value="CD7 ANTIGEN-LIKE"/>
    <property type="match status" value="1"/>
</dbReference>
<gene>
    <name evidence="4" type="primary">cd7al</name>
</gene>
<dbReference type="GeneID" id="114786345"/>
<name>A0AAY4AHR7_9TELE</name>
<dbReference type="GO" id="GO:0038023">
    <property type="term" value="F:signaling receptor activity"/>
    <property type="evidence" value="ECO:0007669"/>
    <property type="project" value="InterPro"/>
</dbReference>
<evidence type="ECO:0000256" key="1">
    <source>
        <dbReference type="SAM" id="Phobius"/>
    </source>
</evidence>
<proteinExistence type="predicted"/>
<keyword evidence="5" id="KW-1185">Reference proteome</keyword>
<feature type="domain" description="Immunoglobulin V-set" evidence="3">
    <location>
        <begin position="27"/>
        <end position="129"/>
    </location>
</feature>
<dbReference type="PANTHER" id="PTHR15343">
    <property type="entry name" value="CD7"/>
    <property type="match status" value="1"/>
</dbReference>
<evidence type="ECO:0000313" key="5">
    <source>
        <dbReference type="Proteomes" id="UP000694580"/>
    </source>
</evidence>
<sequence length="224" mass="25688">MTIKLFLFCFMILSPDVLGDVVYFSRQRDDSIYLPCVPEEHHALGFYLKYEWMTSKKDLLFLLYGQRPHIFDPIYKNRIIVPEDPKSQHNVTVTISHLDGSDTGMYLCVFVYEGVPSDRQVLSRTKFLLYVEDELAGCSCSSYPPLLLGAFGVIGLLLLIMVCMTVVYCGKTRSERRAQPPIPIYEEMSGLRTESKKVMETNQYSPAHMENHYSNQWCSTCPAP</sequence>
<evidence type="ECO:0000256" key="2">
    <source>
        <dbReference type="SAM" id="SignalP"/>
    </source>
</evidence>
<evidence type="ECO:0000259" key="3">
    <source>
        <dbReference type="Pfam" id="PF07686"/>
    </source>
</evidence>
<dbReference type="GO" id="GO:0016020">
    <property type="term" value="C:membrane"/>
    <property type="evidence" value="ECO:0007669"/>
    <property type="project" value="InterPro"/>
</dbReference>
<keyword evidence="1" id="KW-0812">Transmembrane</keyword>
<reference evidence="4 5" key="1">
    <citation type="submission" date="2020-06" db="EMBL/GenBank/DDBJ databases">
        <authorList>
            <consortium name="Wellcome Sanger Institute Data Sharing"/>
        </authorList>
    </citation>
    <scope>NUCLEOTIDE SEQUENCE [LARGE SCALE GENOMIC DNA]</scope>
</reference>
<reference evidence="4" key="2">
    <citation type="submission" date="2025-08" db="UniProtKB">
        <authorList>
            <consortium name="Ensembl"/>
        </authorList>
    </citation>
    <scope>IDENTIFICATION</scope>
</reference>
<dbReference type="InterPro" id="IPR013106">
    <property type="entry name" value="Ig_V-set"/>
</dbReference>
<dbReference type="InterPro" id="IPR039090">
    <property type="entry name" value="CD7"/>
</dbReference>
<keyword evidence="1" id="KW-0472">Membrane</keyword>
<dbReference type="InterPro" id="IPR013783">
    <property type="entry name" value="Ig-like_fold"/>
</dbReference>
<protein>
    <recommendedName>
        <fullName evidence="3">Immunoglobulin V-set domain-containing protein</fullName>
    </recommendedName>
</protein>
<keyword evidence="1" id="KW-1133">Transmembrane helix</keyword>
<dbReference type="Ensembl" id="ENSDCDT00010008850.1">
    <property type="protein sequence ID" value="ENSDCDP00010008419.1"/>
    <property type="gene ID" value="ENSDCDG00010003806.1"/>
</dbReference>
<dbReference type="GO" id="GO:0002250">
    <property type="term" value="P:adaptive immune response"/>
    <property type="evidence" value="ECO:0007669"/>
    <property type="project" value="InterPro"/>
</dbReference>